<dbReference type="Proteomes" id="UP000191153">
    <property type="component" value="Unassembled WGS sequence"/>
</dbReference>
<evidence type="ECO:0000256" key="1">
    <source>
        <dbReference type="ARBA" id="ARBA00004651"/>
    </source>
</evidence>
<dbReference type="PANTHER" id="PTHR33451:SF5">
    <property type="entry name" value="NA+_H+ ANTIPORTER"/>
    <property type="match status" value="1"/>
</dbReference>
<feature type="transmembrane region" description="Helical" evidence="9">
    <location>
        <begin position="395"/>
        <end position="413"/>
    </location>
</feature>
<organism evidence="11 12">
    <name type="scientific">Cetobacterium ceti</name>
    <dbReference type="NCBI Taxonomy" id="180163"/>
    <lineage>
        <taxon>Bacteria</taxon>
        <taxon>Fusobacteriati</taxon>
        <taxon>Fusobacteriota</taxon>
        <taxon>Fusobacteriia</taxon>
        <taxon>Fusobacteriales</taxon>
        <taxon>Fusobacteriaceae</taxon>
        <taxon>Cetobacterium</taxon>
    </lineage>
</organism>
<keyword evidence="3" id="KW-0050">Antiport</keyword>
<dbReference type="InterPro" id="IPR052180">
    <property type="entry name" value="NhaC_Na-H+_Antiporter"/>
</dbReference>
<feature type="transmembrane region" description="Helical" evidence="9">
    <location>
        <begin position="313"/>
        <end position="340"/>
    </location>
</feature>
<evidence type="ECO:0000259" key="10">
    <source>
        <dbReference type="Pfam" id="PF03553"/>
    </source>
</evidence>
<dbReference type="GO" id="GO:0015297">
    <property type="term" value="F:antiporter activity"/>
    <property type="evidence" value="ECO:0007669"/>
    <property type="project" value="UniProtKB-KW"/>
</dbReference>
<keyword evidence="4" id="KW-1003">Cell membrane</keyword>
<evidence type="ECO:0000256" key="6">
    <source>
        <dbReference type="ARBA" id="ARBA00022989"/>
    </source>
</evidence>
<feature type="transmembrane region" description="Helical" evidence="9">
    <location>
        <begin position="179"/>
        <end position="198"/>
    </location>
</feature>
<sequence length="425" mass="46055">MILFIFIYLGNGIITKDLKSMPVEIAFLISAFIAFFTNKKIKFSKKVDTFCKGGGNPNIVLMILIFILAGAFSQISKDMGAVMSVVNFGLSLFPSKVLVPALFIISCFLSLSIGTSIGTIVALTPIALGLADKSGNPLGLCCAAVLGGAMFGDNLSIISDTTIVATRSQGCQMKDKFKVNLKLVLVPAIISTILFYIFSRPNLSLIGNEIYEYNILKMVPYILVLVTALKGIDVFIVLFLGIFSSSCIGLLTKNFTLTQLIQSASKGVQGTGKIVIIVIIVGGIIELVKVNGGIEYIIANVKQRIKKKRDAELWIGMLVLVIDICIGNNTIAVVSAGPIAKEISDEYELEPKIVASILDTFAAGAQGLLPYSNPMLAILGIATSISAFDIIKYNYYNILMIFIVFLAIFIRNFKDLKKLELQRVD</sequence>
<evidence type="ECO:0000256" key="4">
    <source>
        <dbReference type="ARBA" id="ARBA00022475"/>
    </source>
</evidence>
<proteinExistence type="inferred from homology"/>
<evidence type="ECO:0000256" key="5">
    <source>
        <dbReference type="ARBA" id="ARBA00022692"/>
    </source>
</evidence>
<evidence type="ECO:0000256" key="9">
    <source>
        <dbReference type="SAM" id="Phobius"/>
    </source>
</evidence>
<accession>A0A1T4NPV8</accession>
<feature type="transmembrane region" description="Helical" evidence="9">
    <location>
        <begin position="59"/>
        <end position="77"/>
    </location>
</feature>
<evidence type="ECO:0000256" key="2">
    <source>
        <dbReference type="ARBA" id="ARBA00022448"/>
    </source>
</evidence>
<dbReference type="AlphaFoldDB" id="A0A1T4NPV8"/>
<dbReference type="InterPro" id="IPR018461">
    <property type="entry name" value="Na/H_Antiport_NhaC-like_C"/>
</dbReference>
<reference evidence="11 12" key="1">
    <citation type="submission" date="2017-02" db="EMBL/GenBank/DDBJ databases">
        <authorList>
            <person name="Peterson S.W."/>
        </authorList>
    </citation>
    <scope>NUCLEOTIDE SEQUENCE [LARGE SCALE GENOMIC DNA]</scope>
    <source>
        <strain evidence="11 12">ATCC 700028</strain>
    </source>
</reference>
<dbReference type="RefSeq" id="WP_078694104.1">
    <property type="nucleotide sequence ID" value="NZ_FUWX01000011.1"/>
</dbReference>
<dbReference type="EMBL" id="FUWX01000011">
    <property type="protein sequence ID" value="SJZ81232.1"/>
    <property type="molecule type" value="Genomic_DNA"/>
</dbReference>
<keyword evidence="7 9" id="KW-0472">Membrane</keyword>
<dbReference type="GO" id="GO:0005886">
    <property type="term" value="C:plasma membrane"/>
    <property type="evidence" value="ECO:0007669"/>
    <property type="project" value="UniProtKB-SubCell"/>
</dbReference>
<dbReference type="PANTHER" id="PTHR33451">
    <property type="entry name" value="MALATE-2H(+)/NA(+)-LACTATE ANTIPORTER"/>
    <property type="match status" value="1"/>
</dbReference>
<keyword evidence="5 9" id="KW-0812">Transmembrane</keyword>
<comment type="similarity">
    <text evidence="8">Belongs to the NhaC Na(+)/H(+) (TC 2.A.35) antiporter family.</text>
</comment>
<comment type="subcellular location">
    <subcellularLocation>
        <location evidence="1">Cell membrane</location>
        <topology evidence="1">Multi-pass membrane protein</topology>
    </subcellularLocation>
</comment>
<feature type="transmembrane region" description="Helical" evidence="9">
    <location>
        <begin position="20"/>
        <end position="38"/>
    </location>
</feature>
<evidence type="ECO:0000313" key="12">
    <source>
        <dbReference type="Proteomes" id="UP000191153"/>
    </source>
</evidence>
<feature type="domain" description="Na+/H+ antiporter NhaC-like C-terminal" evidence="10">
    <location>
        <begin position="223"/>
        <end position="408"/>
    </location>
</feature>
<evidence type="ECO:0000256" key="8">
    <source>
        <dbReference type="ARBA" id="ARBA00038435"/>
    </source>
</evidence>
<dbReference type="OrthoDB" id="9790605at2"/>
<feature type="domain" description="Na+/H+ antiporter NhaC-like C-terminal" evidence="10">
    <location>
        <begin position="24"/>
        <end position="198"/>
    </location>
</feature>
<keyword evidence="6 9" id="KW-1133">Transmembrane helix</keyword>
<feature type="transmembrane region" description="Helical" evidence="9">
    <location>
        <begin position="218"/>
        <end position="243"/>
    </location>
</feature>
<name>A0A1T4NPV8_9FUSO</name>
<gene>
    <name evidence="11" type="ORF">SAMN02745174_01622</name>
</gene>
<dbReference type="Pfam" id="PF03553">
    <property type="entry name" value="Na_H_antiporter"/>
    <property type="match status" value="2"/>
</dbReference>
<evidence type="ECO:0000313" key="11">
    <source>
        <dbReference type="EMBL" id="SJZ81232.1"/>
    </source>
</evidence>
<keyword evidence="12" id="KW-1185">Reference proteome</keyword>
<protein>
    <submittedName>
        <fullName evidence="11">Putative methionine transporter, NhaC family (TC 2.A.35.1.-)</fullName>
    </submittedName>
</protein>
<keyword evidence="2" id="KW-0813">Transport</keyword>
<evidence type="ECO:0000256" key="7">
    <source>
        <dbReference type="ARBA" id="ARBA00023136"/>
    </source>
</evidence>
<feature type="transmembrane region" description="Helical" evidence="9">
    <location>
        <begin position="97"/>
        <end position="123"/>
    </location>
</feature>
<evidence type="ECO:0000256" key="3">
    <source>
        <dbReference type="ARBA" id="ARBA00022449"/>
    </source>
</evidence>